<evidence type="ECO:0000313" key="2">
    <source>
        <dbReference type="Proteomes" id="UP001163321"/>
    </source>
</evidence>
<comment type="caution">
    <text evidence="1">The sequence shown here is derived from an EMBL/GenBank/DDBJ whole genome shotgun (WGS) entry which is preliminary data.</text>
</comment>
<organism evidence="1 2">
    <name type="scientific">Peronosclerospora sorghi</name>
    <dbReference type="NCBI Taxonomy" id="230839"/>
    <lineage>
        <taxon>Eukaryota</taxon>
        <taxon>Sar</taxon>
        <taxon>Stramenopiles</taxon>
        <taxon>Oomycota</taxon>
        <taxon>Peronosporomycetes</taxon>
        <taxon>Peronosporales</taxon>
        <taxon>Peronosporaceae</taxon>
        <taxon>Peronosclerospora</taxon>
    </lineage>
</organism>
<reference evidence="1 2" key="1">
    <citation type="journal article" date="2022" name="bioRxiv">
        <title>The genome of the oomycete Peronosclerospora sorghi, a cosmopolitan pathogen of maize and sorghum, is inflated with dispersed pseudogenes.</title>
        <authorList>
            <person name="Fletcher K."/>
            <person name="Martin F."/>
            <person name="Isakeit T."/>
            <person name="Cavanaugh K."/>
            <person name="Magill C."/>
            <person name="Michelmore R."/>
        </authorList>
    </citation>
    <scope>NUCLEOTIDE SEQUENCE [LARGE SCALE GENOMIC DNA]</scope>
    <source>
        <strain evidence="1">P6</strain>
    </source>
</reference>
<name>A0ACC0WPE3_9STRA</name>
<evidence type="ECO:0000313" key="1">
    <source>
        <dbReference type="EMBL" id="KAI9920462.1"/>
    </source>
</evidence>
<dbReference type="EMBL" id="CM047589">
    <property type="protein sequence ID" value="KAI9920462.1"/>
    <property type="molecule type" value="Genomic_DNA"/>
</dbReference>
<gene>
    <name evidence="1" type="ORF">PsorP6_015558</name>
</gene>
<proteinExistence type="predicted"/>
<sequence length="78" mass="8749">MKIEDSSLPTETNLDVKKAHKLGAINISAIFCRYSAQMKRAYRHTEASLMQPIDASPVFSVAVMMDTICRKVTPTARY</sequence>
<keyword evidence="2" id="KW-1185">Reference proteome</keyword>
<dbReference type="Proteomes" id="UP001163321">
    <property type="component" value="Chromosome 10"/>
</dbReference>
<accession>A0ACC0WPE3</accession>
<protein>
    <submittedName>
        <fullName evidence="1">Uncharacterized protein</fullName>
    </submittedName>
</protein>